<evidence type="ECO:0000313" key="14">
    <source>
        <dbReference type="Proteomes" id="UP000000346"/>
    </source>
</evidence>
<dbReference type="KEGG" id="asc:ASAC_0530"/>
<keyword evidence="3" id="KW-0479">Metal-binding</keyword>
<reference evidence="13 14" key="1">
    <citation type="journal article" date="2010" name="Appl. Environ. Microbiol.">
        <title>The genome sequence of the crenarchaeon Acidilobus saccharovorans supports a new order, Acidilobales, and suggests an important ecological role in terrestrial acidic hot springs.</title>
        <authorList>
            <person name="Mardanov A.V."/>
            <person name="Svetlitchnyi V.A."/>
            <person name="Beletsky A.V."/>
            <person name="Prokofeva M.I."/>
            <person name="Bonch-Osmolovskaya E.A."/>
            <person name="Ravin N.V."/>
            <person name="Skryabin K.G."/>
        </authorList>
    </citation>
    <scope>NUCLEOTIDE SEQUENCE [LARGE SCALE GENOMIC DNA]</scope>
    <source>
        <strain evidence="14">DSM 16705 / JCM 18335 / VKM B-2471 / 345-15</strain>
    </source>
</reference>
<evidence type="ECO:0000256" key="1">
    <source>
        <dbReference type="ARBA" id="ARBA00001936"/>
    </source>
</evidence>
<feature type="domain" description="Non-canonical purine NTP phosphatase/PRRC1" evidence="12">
    <location>
        <begin position="12"/>
        <end position="167"/>
    </location>
</feature>
<name>D9Q0U9_ACIS3</name>
<dbReference type="GO" id="GO:0009117">
    <property type="term" value="P:nucleotide metabolic process"/>
    <property type="evidence" value="ECO:0007669"/>
    <property type="project" value="UniProtKB-KW"/>
</dbReference>
<dbReference type="RefSeq" id="WP_013266449.1">
    <property type="nucleotide sequence ID" value="NC_014374.1"/>
</dbReference>
<evidence type="ECO:0000256" key="7">
    <source>
        <dbReference type="ARBA" id="ARBA00023080"/>
    </source>
</evidence>
<dbReference type="PANTHER" id="PTHR34699:SF2">
    <property type="entry name" value="NON-CANONICAL PURINE NTP PHOSPHATASE_PRRC1 DOMAIN-CONTAINING PROTEIN"/>
    <property type="match status" value="1"/>
</dbReference>
<dbReference type="GO" id="GO:0103023">
    <property type="term" value="F:ITPase activity"/>
    <property type="evidence" value="ECO:0007669"/>
    <property type="project" value="UniProtKB-EC"/>
</dbReference>
<proteinExistence type="predicted"/>
<dbReference type="InterPro" id="IPR026533">
    <property type="entry name" value="NTPase/PRRC1"/>
</dbReference>
<dbReference type="EC" id="3.6.1.73" evidence="9"/>
<comment type="catalytic activity">
    <reaction evidence="11">
        <text>XTP + H2O = XDP + phosphate + H(+)</text>
        <dbReference type="Rhea" id="RHEA:28406"/>
        <dbReference type="ChEBI" id="CHEBI:15377"/>
        <dbReference type="ChEBI" id="CHEBI:15378"/>
        <dbReference type="ChEBI" id="CHEBI:43474"/>
        <dbReference type="ChEBI" id="CHEBI:59884"/>
        <dbReference type="ChEBI" id="CHEBI:61314"/>
        <dbReference type="EC" id="3.6.1.73"/>
    </reaction>
</comment>
<evidence type="ECO:0000313" key="13">
    <source>
        <dbReference type="EMBL" id="ADL18937.1"/>
    </source>
</evidence>
<organism evidence="13 14">
    <name type="scientific">Acidilobus saccharovorans (strain DSM 16705 / JCM 18335 / VKM B-2471 / 345-15)</name>
    <dbReference type="NCBI Taxonomy" id="666510"/>
    <lineage>
        <taxon>Archaea</taxon>
        <taxon>Thermoproteota</taxon>
        <taxon>Thermoprotei</taxon>
        <taxon>Acidilobales</taxon>
        <taxon>Acidilobaceae</taxon>
        <taxon>Acidilobus</taxon>
    </lineage>
</organism>
<dbReference type="InterPro" id="IPR050299">
    <property type="entry name" value="YjjX_NTPase"/>
</dbReference>
<dbReference type="GeneID" id="9498762"/>
<dbReference type="AlphaFoldDB" id="D9Q0U9"/>
<keyword evidence="6" id="KW-0460">Magnesium</keyword>
<dbReference type="SUPFAM" id="SSF52972">
    <property type="entry name" value="ITPase-like"/>
    <property type="match status" value="1"/>
</dbReference>
<evidence type="ECO:0000256" key="11">
    <source>
        <dbReference type="ARBA" id="ARBA00048781"/>
    </source>
</evidence>
<accession>D9Q0U9</accession>
<evidence type="ECO:0000259" key="12">
    <source>
        <dbReference type="Pfam" id="PF01931"/>
    </source>
</evidence>
<sequence>MAEGPCLDVALGSQNPVKVDGVREAFEAFYGCATVIPVSVSGLPPQPVGLEQTRRLAILRASRALEAARAHVGVGVESGMFKVDSAWYVTTIACVMKGGKVACGASPAFEVPEDLARESMSSELDRAVEARYGIRDIGSREGIIGLMTKGIVVRKDLVRWASLMALAGLNGLPRAP</sequence>
<evidence type="ECO:0000256" key="6">
    <source>
        <dbReference type="ARBA" id="ARBA00022842"/>
    </source>
</evidence>
<dbReference type="STRING" id="666510.ASAC_0530"/>
<dbReference type="InterPro" id="IPR029001">
    <property type="entry name" value="ITPase-like_fam"/>
</dbReference>
<dbReference type="GO" id="GO:0006772">
    <property type="term" value="P:thiamine metabolic process"/>
    <property type="evidence" value="ECO:0007669"/>
    <property type="project" value="TreeGrafter"/>
</dbReference>
<evidence type="ECO:0000256" key="5">
    <source>
        <dbReference type="ARBA" id="ARBA00022801"/>
    </source>
</evidence>
<dbReference type="PANTHER" id="PTHR34699">
    <property type="match status" value="1"/>
</dbReference>
<comment type="catalytic activity">
    <reaction evidence="10">
        <text>ITP + H2O = IDP + phosphate + H(+)</text>
        <dbReference type="Rhea" id="RHEA:28330"/>
        <dbReference type="ChEBI" id="CHEBI:15377"/>
        <dbReference type="ChEBI" id="CHEBI:15378"/>
        <dbReference type="ChEBI" id="CHEBI:43474"/>
        <dbReference type="ChEBI" id="CHEBI:58280"/>
        <dbReference type="ChEBI" id="CHEBI:61402"/>
        <dbReference type="EC" id="3.6.1.73"/>
    </reaction>
</comment>
<evidence type="ECO:0000256" key="2">
    <source>
        <dbReference type="ARBA" id="ARBA00001946"/>
    </source>
</evidence>
<dbReference type="eggNOG" id="arCOG01221">
    <property type="taxonomic scope" value="Archaea"/>
</dbReference>
<keyword evidence="14" id="KW-1185">Reference proteome</keyword>
<comment type="cofactor">
    <cofactor evidence="2">
        <name>Mg(2+)</name>
        <dbReference type="ChEBI" id="CHEBI:18420"/>
    </cofactor>
</comment>
<dbReference type="GO" id="GO:0046872">
    <property type="term" value="F:metal ion binding"/>
    <property type="evidence" value="ECO:0007669"/>
    <property type="project" value="UniProtKB-KW"/>
</dbReference>
<evidence type="ECO:0000256" key="9">
    <source>
        <dbReference type="ARBA" id="ARBA00038901"/>
    </source>
</evidence>
<evidence type="ECO:0000256" key="3">
    <source>
        <dbReference type="ARBA" id="ARBA00022723"/>
    </source>
</evidence>
<gene>
    <name evidence="13" type="ordered locus">ASAC_0530</name>
</gene>
<dbReference type="EMBL" id="CP001742">
    <property type="protein sequence ID" value="ADL18937.1"/>
    <property type="molecule type" value="Genomic_DNA"/>
</dbReference>
<keyword evidence="4" id="KW-0547">Nucleotide-binding</keyword>
<dbReference type="GO" id="GO:0000166">
    <property type="term" value="F:nucleotide binding"/>
    <property type="evidence" value="ECO:0007669"/>
    <property type="project" value="UniProtKB-KW"/>
</dbReference>
<keyword evidence="8" id="KW-0464">Manganese</keyword>
<dbReference type="HOGENOM" id="CLU_087417_0_1_2"/>
<protein>
    <recommendedName>
        <fullName evidence="9">inosine/xanthosine triphosphatase</fullName>
        <ecNumber evidence="9">3.6.1.73</ecNumber>
    </recommendedName>
</protein>
<dbReference type="Proteomes" id="UP000000346">
    <property type="component" value="Chromosome"/>
</dbReference>
<dbReference type="InParanoid" id="D9Q0U9"/>
<dbReference type="Gene3D" id="3.90.950.10">
    <property type="match status" value="1"/>
</dbReference>
<evidence type="ECO:0000256" key="10">
    <source>
        <dbReference type="ARBA" id="ARBA00048174"/>
    </source>
</evidence>
<keyword evidence="5" id="KW-0378">Hydrolase</keyword>
<dbReference type="Pfam" id="PF01931">
    <property type="entry name" value="NTPase_I-T"/>
    <property type="match status" value="1"/>
</dbReference>
<evidence type="ECO:0000256" key="8">
    <source>
        <dbReference type="ARBA" id="ARBA00023211"/>
    </source>
</evidence>
<evidence type="ECO:0000256" key="4">
    <source>
        <dbReference type="ARBA" id="ARBA00022741"/>
    </source>
</evidence>
<comment type="cofactor">
    <cofactor evidence="1">
        <name>Mn(2+)</name>
        <dbReference type="ChEBI" id="CHEBI:29035"/>
    </cofactor>
</comment>
<dbReference type="OrthoDB" id="52857at2157"/>
<keyword evidence="7" id="KW-0546">Nucleotide metabolism</keyword>
<dbReference type="FunCoup" id="D9Q0U9">
    <property type="interactions" value="13"/>
</dbReference>